<dbReference type="GO" id="GO:0046983">
    <property type="term" value="F:protein dimerization activity"/>
    <property type="evidence" value="ECO:0007669"/>
    <property type="project" value="InterPro"/>
</dbReference>
<dbReference type="GO" id="GO:0005665">
    <property type="term" value="C:RNA polymerase II, core complex"/>
    <property type="evidence" value="ECO:0007669"/>
    <property type="project" value="TreeGrafter"/>
</dbReference>
<sequence>MRMPYANQPHVAITALNDEIVRFVLEDTDLSVANSLRRIFMAEVPTMAVDWVQIESNSSVLHDEFIAHRLGLIPLTSDSVVDQMQFSRDCQCTEFCQFCAVEMRLRVRCDDEGIRAVTTADLETSNPDVAPACGVHIRNRNAEENASDDILIVKLRKGQDIDIKCIAKKGFGKEHAKWNPTCCVAFEYDPDNALRHTVLAKPEEWPKSEYSQLEDDEYEAPFDPMAKPNKFWFTVESTGALKAENIILSGISVLKKKLADIQNQLQRELLQQGHILPPLHCPYKSKKKKRGKEKANNNNLNKFLRFILLLAHTTCSSEKEAKLKGSICGKIVDQLE</sequence>
<evidence type="ECO:0000256" key="4">
    <source>
        <dbReference type="ARBA" id="ARBA00023242"/>
    </source>
</evidence>
<dbReference type="InterPro" id="IPR022842">
    <property type="entry name" value="RNAP_Rpo3/Rpb3/RPAC1"/>
</dbReference>
<dbReference type="InterPro" id="IPR001514">
    <property type="entry name" value="DNA-dir_RNA_pol_30-40kDasu_CS"/>
</dbReference>
<dbReference type="InterPro" id="IPR011263">
    <property type="entry name" value="DNA-dir_RNA_pol_RpoA/D/Rpb3"/>
</dbReference>
<evidence type="ECO:0000256" key="5">
    <source>
        <dbReference type="ARBA" id="ARBA00025804"/>
    </source>
</evidence>
<dbReference type="SMART" id="SM00662">
    <property type="entry name" value="RPOLD"/>
    <property type="match status" value="1"/>
</dbReference>
<reference evidence="8" key="1">
    <citation type="submission" date="2016-11" db="UniProtKB">
        <authorList>
            <consortium name="WormBaseParasite"/>
        </authorList>
    </citation>
    <scope>IDENTIFICATION</scope>
    <source>
        <strain evidence="8">pt0022</strain>
    </source>
</reference>
<dbReference type="SUPFAM" id="SSF56553">
    <property type="entry name" value="Insert subdomain of RNA polymerase alpha subunit"/>
    <property type="match status" value="1"/>
</dbReference>
<keyword evidence="4" id="KW-0539">Nucleus</keyword>
<dbReference type="GO" id="GO:0003677">
    <property type="term" value="F:DNA binding"/>
    <property type="evidence" value="ECO:0007669"/>
    <property type="project" value="InterPro"/>
</dbReference>
<dbReference type="GO" id="GO:0003899">
    <property type="term" value="F:DNA-directed RNA polymerase activity"/>
    <property type="evidence" value="ECO:0007669"/>
    <property type="project" value="InterPro"/>
</dbReference>
<protein>
    <recommendedName>
        <fullName evidence="6">DNA-directed RNA polymerase II subunit RPB3</fullName>
    </recommendedName>
</protein>
<dbReference type="WBParaSite" id="maker-PairedContig_351-snap-gene-0.13-mRNA-1">
    <property type="protein sequence ID" value="maker-PairedContig_351-snap-gene-0.13-mRNA-1"/>
    <property type="gene ID" value="maker-PairedContig_351-snap-gene-0.13"/>
</dbReference>
<dbReference type="Gene3D" id="2.170.120.12">
    <property type="entry name" value="DNA-directed RNA polymerase, insert domain"/>
    <property type="match status" value="1"/>
</dbReference>
<dbReference type="InterPro" id="IPR011262">
    <property type="entry name" value="DNA-dir_RNA_pol_insert"/>
</dbReference>
<accession>A0A1I8EN30</accession>
<dbReference type="AlphaFoldDB" id="A0A1I8EN30"/>
<comment type="similarity">
    <text evidence="5">Belongs to the archaeal Rpo3/eukaryotic RPB3 RNA polymerase subunit family.</text>
</comment>
<organism evidence="8">
    <name type="scientific">Wuchereria bancrofti</name>
    <dbReference type="NCBI Taxonomy" id="6293"/>
    <lineage>
        <taxon>Eukaryota</taxon>
        <taxon>Metazoa</taxon>
        <taxon>Ecdysozoa</taxon>
        <taxon>Nematoda</taxon>
        <taxon>Chromadorea</taxon>
        <taxon>Rhabditida</taxon>
        <taxon>Spirurina</taxon>
        <taxon>Spiruromorpha</taxon>
        <taxon>Filarioidea</taxon>
        <taxon>Onchocercidae</taxon>
        <taxon>Wuchereria</taxon>
    </lineage>
</organism>
<dbReference type="FunFam" id="2.170.120.12:FF:000002">
    <property type="entry name" value="DNA-directed RNA polymerase II subunit RPB3"/>
    <property type="match status" value="1"/>
</dbReference>
<dbReference type="STRING" id="6293.A0A1I8EN30"/>
<dbReference type="Pfam" id="PF01000">
    <property type="entry name" value="RNA_pol_A_bac"/>
    <property type="match status" value="1"/>
</dbReference>
<keyword evidence="2" id="KW-0240">DNA-directed RNA polymerase</keyword>
<dbReference type="SUPFAM" id="SSF55257">
    <property type="entry name" value="RBP11-like subunits of RNA polymerase"/>
    <property type="match status" value="1"/>
</dbReference>
<keyword evidence="3" id="KW-0804">Transcription</keyword>
<dbReference type="Gene3D" id="3.30.1360.10">
    <property type="entry name" value="RNA polymerase, RBP11-like subunit"/>
    <property type="match status" value="1"/>
</dbReference>
<dbReference type="Pfam" id="PF01193">
    <property type="entry name" value="RNA_pol_L"/>
    <property type="match status" value="1"/>
</dbReference>
<dbReference type="CDD" id="cd07031">
    <property type="entry name" value="RNAP_II_RPB3"/>
    <property type="match status" value="1"/>
</dbReference>
<evidence type="ECO:0000259" key="7">
    <source>
        <dbReference type="SMART" id="SM00662"/>
    </source>
</evidence>
<dbReference type="HAMAP" id="MF_00320">
    <property type="entry name" value="RNApol_arch_Rpo3"/>
    <property type="match status" value="1"/>
</dbReference>
<name>A0A1I8EN30_WUCBA</name>
<evidence type="ECO:0000256" key="2">
    <source>
        <dbReference type="ARBA" id="ARBA00022478"/>
    </source>
</evidence>
<dbReference type="GO" id="GO:0006366">
    <property type="term" value="P:transcription by RNA polymerase II"/>
    <property type="evidence" value="ECO:0007669"/>
    <property type="project" value="TreeGrafter"/>
</dbReference>
<comment type="subcellular location">
    <subcellularLocation>
        <location evidence="1">Nucleus</location>
    </subcellularLocation>
</comment>
<dbReference type="InterPro" id="IPR050518">
    <property type="entry name" value="Rpo3/RPB3_RNA_Pol_subunit"/>
</dbReference>
<proteinExistence type="inferred from homology"/>
<feature type="domain" description="DNA-directed RNA polymerase RpoA/D/Rpb3-type" evidence="7">
    <location>
        <begin position="20"/>
        <end position="264"/>
    </location>
</feature>
<dbReference type="PANTHER" id="PTHR11800:SF2">
    <property type="entry name" value="DNA-DIRECTED RNA POLYMERASE II SUBUNIT RPB3"/>
    <property type="match status" value="1"/>
</dbReference>
<dbReference type="PANTHER" id="PTHR11800">
    <property type="entry name" value="DNA-DIRECTED RNA POLYMERASE"/>
    <property type="match status" value="1"/>
</dbReference>
<evidence type="ECO:0000256" key="3">
    <source>
        <dbReference type="ARBA" id="ARBA00023163"/>
    </source>
</evidence>
<evidence type="ECO:0000313" key="8">
    <source>
        <dbReference type="WBParaSite" id="maker-PairedContig_351-snap-gene-0.13-mRNA-1"/>
    </source>
</evidence>
<dbReference type="PROSITE" id="PS00446">
    <property type="entry name" value="RNA_POL_D_30KD"/>
    <property type="match status" value="1"/>
</dbReference>
<dbReference type="InterPro" id="IPR036603">
    <property type="entry name" value="RBP11-like"/>
</dbReference>
<dbReference type="InterPro" id="IPR036643">
    <property type="entry name" value="RNApol_insert_sf"/>
</dbReference>
<evidence type="ECO:0000256" key="6">
    <source>
        <dbReference type="ARBA" id="ARBA00072506"/>
    </source>
</evidence>
<evidence type="ECO:0000256" key="1">
    <source>
        <dbReference type="ARBA" id="ARBA00004123"/>
    </source>
</evidence>
<dbReference type="NCBIfam" id="NF001988">
    <property type="entry name" value="PRK00783.1"/>
    <property type="match status" value="1"/>
</dbReference>